<name>A0A1H9F203_9RHOB</name>
<evidence type="ECO:0000313" key="3">
    <source>
        <dbReference type="Proteomes" id="UP000198634"/>
    </source>
</evidence>
<reference evidence="2 3" key="1">
    <citation type="submission" date="2016-10" db="EMBL/GenBank/DDBJ databases">
        <authorList>
            <person name="de Groot N.N."/>
        </authorList>
    </citation>
    <scope>NUCLEOTIDE SEQUENCE [LARGE SCALE GENOMIC DNA]</scope>
    <source>
        <strain evidence="2 3">DSM 22007</strain>
    </source>
</reference>
<dbReference type="EMBL" id="FOEP01000005">
    <property type="protein sequence ID" value="SEQ31493.1"/>
    <property type="molecule type" value="Genomic_DNA"/>
</dbReference>
<dbReference type="STRING" id="657014.SAMN04488092_105245"/>
<evidence type="ECO:0000256" key="1">
    <source>
        <dbReference type="SAM" id="MobiDB-lite"/>
    </source>
</evidence>
<dbReference type="AlphaFoldDB" id="A0A1H9F203"/>
<dbReference type="OrthoDB" id="7849407at2"/>
<sequence>MAKQICGVLGRTPDEDITTIALAGHLGISRNTVPAIAAKFALTKWDNRFRKYDVFRQIHGLEPLLMEAALANFKTAHTCSIGDDTSCAADPIGRICLIDELAGISNLVTEIWDQGLIHIADLAAEYGYAYDTFRKKLKAGDINLPPIKPIELSPSRIMYRPLDVVLWRRHGIVMNLPKAVTLSSGSDVHSLSEPGDQTSAVAPPSDAMTSAVFATAIAATDEKSGLGQPTAHSPDGLHNTRP</sequence>
<evidence type="ECO:0000313" key="2">
    <source>
        <dbReference type="EMBL" id="SEQ31493.1"/>
    </source>
</evidence>
<organism evidence="2 3">
    <name type="scientific">Thalassovita taeanensis</name>
    <dbReference type="NCBI Taxonomy" id="657014"/>
    <lineage>
        <taxon>Bacteria</taxon>
        <taxon>Pseudomonadati</taxon>
        <taxon>Pseudomonadota</taxon>
        <taxon>Alphaproteobacteria</taxon>
        <taxon>Rhodobacterales</taxon>
        <taxon>Roseobacteraceae</taxon>
        <taxon>Thalassovita</taxon>
    </lineage>
</organism>
<feature type="region of interest" description="Disordered" evidence="1">
    <location>
        <begin position="220"/>
        <end position="242"/>
    </location>
</feature>
<dbReference type="Proteomes" id="UP000198634">
    <property type="component" value="Unassembled WGS sequence"/>
</dbReference>
<accession>A0A1H9F203</accession>
<proteinExistence type="predicted"/>
<protein>
    <submittedName>
        <fullName evidence="2">Uncharacterized protein</fullName>
    </submittedName>
</protein>
<feature type="compositionally biased region" description="Polar residues" evidence="1">
    <location>
        <begin position="185"/>
        <end position="200"/>
    </location>
</feature>
<keyword evidence="3" id="KW-1185">Reference proteome</keyword>
<dbReference type="RefSeq" id="WP_139246419.1">
    <property type="nucleotide sequence ID" value="NZ_FOEP01000005.1"/>
</dbReference>
<feature type="region of interest" description="Disordered" evidence="1">
    <location>
        <begin position="185"/>
        <end position="206"/>
    </location>
</feature>
<gene>
    <name evidence="2" type="ORF">SAMN04488092_105245</name>
</gene>